<evidence type="ECO:0000313" key="2">
    <source>
        <dbReference type="Proteomes" id="UP000075502"/>
    </source>
</evidence>
<proteinExistence type="predicted"/>
<comment type="caution">
    <text evidence="1">The sequence shown here is derived from an EMBL/GenBank/DDBJ whole genome shotgun (WGS) entry which is preliminary data.</text>
</comment>
<organism evidence="1 2">
    <name type="scientific">Sorangium cellulosum</name>
    <name type="common">Polyangium cellulosum</name>
    <dbReference type="NCBI Taxonomy" id="56"/>
    <lineage>
        <taxon>Bacteria</taxon>
        <taxon>Pseudomonadati</taxon>
        <taxon>Myxococcota</taxon>
        <taxon>Polyangia</taxon>
        <taxon>Polyangiales</taxon>
        <taxon>Polyangiaceae</taxon>
        <taxon>Sorangium</taxon>
    </lineage>
</organism>
<protein>
    <submittedName>
        <fullName evidence="1">Uncharacterized protein</fullName>
    </submittedName>
</protein>
<accession>A0A150TEJ5</accession>
<dbReference type="Pfam" id="PF22531">
    <property type="entry name" value="DUF7002"/>
    <property type="match status" value="1"/>
</dbReference>
<sequence>MGVTRETLVMNYPRLYHMAEAGSWPGIMRHGLLSTSALLDLFEVRGPERDAIESTHRPGSLTITHPVHGMAVIRDQKPMSDKALRRALGGSISPAEWYRLLNGMVFFWLTEKRLKRLLEAVEYRDKRQTVLTIDTARLLERHGHRVRLSPMNSGNTRPYPHPRGRDTFLPLSEYPFESRRKRGLEPAVELTVEYSVPDIRDVVLHVEETGGGHPPSVLSMAGVKK</sequence>
<evidence type="ECO:0000313" key="1">
    <source>
        <dbReference type="EMBL" id="KYG03007.1"/>
    </source>
</evidence>
<gene>
    <name evidence="1" type="ORF">BE21_53720</name>
</gene>
<dbReference type="AlphaFoldDB" id="A0A150TEJ5"/>
<dbReference type="EMBL" id="JEME01002833">
    <property type="protein sequence ID" value="KYG03007.1"/>
    <property type="molecule type" value="Genomic_DNA"/>
</dbReference>
<reference evidence="1 2" key="1">
    <citation type="submission" date="2014-02" db="EMBL/GenBank/DDBJ databases">
        <title>The small core and large imbalanced accessory genome model reveals a collaborative survival strategy of Sorangium cellulosum strains in nature.</title>
        <authorList>
            <person name="Han K."/>
            <person name="Peng R."/>
            <person name="Blom J."/>
            <person name="Li Y.-Z."/>
        </authorList>
    </citation>
    <scope>NUCLEOTIDE SEQUENCE [LARGE SCALE GENOMIC DNA]</scope>
    <source>
        <strain evidence="1 2">So0007-03</strain>
    </source>
</reference>
<dbReference type="InterPro" id="IPR054271">
    <property type="entry name" value="DUF7002"/>
</dbReference>
<dbReference type="Proteomes" id="UP000075502">
    <property type="component" value="Unassembled WGS sequence"/>
</dbReference>
<name>A0A150TEJ5_SORCE</name>